<evidence type="ECO:0000313" key="2">
    <source>
        <dbReference type="Proteomes" id="UP000499080"/>
    </source>
</evidence>
<dbReference type="EMBL" id="BGPR01001261">
    <property type="protein sequence ID" value="GBM49543.1"/>
    <property type="molecule type" value="Genomic_DNA"/>
</dbReference>
<reference evidence="1 2" key="1">
    <citation type="journal article" date="2019" name="Sci. Rep.">
        <title>Orb-weaving spider Araneus ventricosus genome elucidates the spidroin gene catalogue.</title>
        <authorList>
            <person name="Kono N."/>
            <person name="Nakamura H."/>
            <person name="Ohtoshi R."/>
            <person name="Moran D.A.P."/>
            <person name="Shinohara A."/>
            <person name="Yoshida Y."/>
            <person name="Fujiwara M."/>
            <person name="Mori M."/>
            <person name="Tomita M."/>
            <person name="Arakawa K."/>
        </authorList>
    </citation>
    <scope>NUCLEOTIDE SEQUENCE [LARGE SCALE GENOMIC DNA]</scope>
</reference>
<protein>
    <submittedName>
        <fullName evidence="1">Uncharacterized protein</fullName>
    </submittedName>
</protein>
<dbReference type="Proteomes" id="UP000499080">
    <property type="component" value="Unassembled WGS sequence"/>
</dbReference>
<keyword evidence="2" id="KW-1185">Reference proteome</keyword>
<dbReference type="AlphaFoldDB" id="A0A4Y2G7J0"/>
<accession>A0A4Y2G7J0</accession>
<name>A0A4Y2G7J0_ARAVE</name>
<gene>
    <name evidence="1" type="ORF">AVEN_108779_1</name>
</gene>
<evidence type="ECO:0000313" key="1">
    <source>
        <dbReference type="EMBL" id="GBM49543.1"/>
    </source>
</evidence>
<sequence>MHYHSTYSIVRYHLINKTAVFCRKSFSERSATPDSNFSLNQTCSKLALQICKLAASLTRQECKLETSLKQTCRSDEVTTNLQQASHVKLIANIAKTE</sequence>
<proteinExistence type="predicted"/>
<organism evidence="1 2">
    <name type="scientific">Araneus ventricosus</name>
    <name type="common">Orbweaver spider</name>
    <name type="synonym">Epeira ventricosa</name>
    <dbReference type="NCBI Taxonomy" id="182803"/>
    <lineage>
        <taxon>Eukaryota</taxon>
        <taxon>Metazoa</taxon>
        <taxon>Ecdysozoa</taxon>
        <taxon>Arthropoda</taxon>
        <taxon>Chelicerata</taxon>
        <taxon>Arachnida</taxon>
        <taxon>Araneae</taxon>
        <taxon>Araneomorphae</taxon>
        <taxon>Entelegynae</taxon>
        <taxon>Araneoidea</taxon>
        <taxon>Araneidae</taxon>
        <taxon>Araneus</taxon>
    </lineage>
</organism>
<comment type="caution">
    <text evidence="1">The sequence shown here is derived from an EMBL/GenBank/DDBJ whole genome shotgun (WGS) entry which is preliminary data.</text>
</comment>